<protein>
    <submittedName>
        <fullName evidence="2">Uncharacterized protein</fullName>
    </submittedName>
</protein>
<dbReference type="Proteomes" id="UP000800036">
    <property type="component" value="Unassembled WGS sequence"/>
</dbReference>
<feature type="region of interest" description="Disordered" evidence="1">
    <location>
        <begin position="1"/>
        <end position="28"/>
    </location>
</feature>
<organism evidence="2 3">
    <name type="scientific">Bimuria novae-zelandiae CBS 107.79</name>
    <dbReference type="NCBI Taxonomy" id="1447943"/>
    <lineage>
        <taxon>Eukaryota</taxon>
        <taxon>Fungi</taxon>
        <taxon>Dikarya</taxon>
        <taxon>Ascomycota</taxon>
        <taxon>Pezizomycotina</taxon>
        <taxon>Dothideomycetes</taxon>
        <taxon>Pleosporomycetidae</taxon>
        <taxon>Pleosporales</taxon>
        <taxon>Massarineae</taxon>
        <taxon>Didymosphaeriaceae</taxon>
        <taxon>Bimuria</taxon>
    </lineage>
</organism>
<keyword evidence="3" id="KW-1185">Reference proteome</keyword>
<dbReference type="EMBL" id="ML976668">
    <property type="protein sequence ID" value="KAF1976108.1"/>
    <property type="molecule type" value="Genomic_DNA"/>
</dbReference>
<dbReference type="AlphaFoldDB" id="A0A6A5VHD3"/>
<evidence type="ECO:0000256" key="1">
    <source>
        <dbReference type="SAM" id="MobiDB-lite"/>
    </source>
</evidence>
<evidence type="ECO:0000313" key="3">
    <source>
        <dbReference type="Proteomes" id="UP000800036"/>
    </source>
</evidence>
<proteinExistence type="predicted"/>
<name>A0A6A5VHD3_9PLEO</name>
<feature type="compositionally biased region" description="Basic and acidic residues" evidence="1">
    <location>
        <begin position="1"/>
        <end position="16"/>
    </location>
</feature>
<gene>
    <name evidence="2" type="ORF">BU23DRAFT_631482</name>
</gene>
<evidence type="ECO:0000313" key="2">
    <source>
        <dbReference type="EMBL" id="KAF1976108.1"/>
    </source>
</evidence>
<reference evidence="2" key="1">
    <citation type="journal article" date="2020" name="Stud. Mycol.">
        <title>101 Dothideomycetes genomes: a test case for predicting lifestyles and emergence of pathogens.</title>
        <authorList>
            <person name="Haridas S."/>
            <person name="Albert R."/>
            <person name="Binder M."/>
            <person name="Bloem J."/>
            <person name="Labutti K."/>
            <person name="Salamov A."/>
            <person name="Andreopoulos B."/>
            <person name="Baker S."/>
            <person name="Barry K."/>
            <person name="Bills G."/>
            <person name="Bluhm B."/>
            <person name="Cannon C."/>
            <person name="Castanera R."/>
            <person name="Culley D."/>
            <person name="Daum C."/>
            <person name="Ezra D."/>
            <person name="Gonzalez J."/>
            <person name="Henrissat B."/>
            <person name="Kuo A."/>
            <person name="Liang C."/>
            <person name="Lipzen A."/>
            <person name="Lutzoni F."/>
            <person name="Magnuson J."/>
            <person name="Mondo S."/>
            <person name="Nolan M."/>
            <person name="Ohm R."/>
            <person name="Pangilinan J."/>
            <person name="Park H.-J."/>
            <person name="Ramirez L."/>
            <person name="Alfaro M."/>
            <person name="Sun H."/>
            <person name="Tritt A."/>
            <person name="Yoshinaga Y."/>
            <person name="Zwiers L.-H."/>
            <person name="Turgeon B."/>
            <person name="Goodwin S."/>
            <person name="Spatafora J."/>
            <person name="Crous P."/>
            <person name="Grigoriev I."/>
        </authorList>
    </citation>
    <scope>NUCLEOTIDE SEQUENCE</scope>
    <source>
        <strain evidence="2">CBS 107.79</strain>
    </source>
</reference>
<dbReference type="OrthoDB" id="1577640at2759"/>
<accession>A0A6A5VHD3</accession>
<sequence length="478" mass="53494">MRTDCLDKDDRSDPETKNTTTNYRLATDQGAVPMVGTSQSQFDSGYCSKSDGMLEEAANEDIASVISVLTNAKRVGSAASKAESVAKDFVRQQRNRITQQLREIHNENLTSEDEEKASKVDDGMSLEEKKAHWRRRAEQDMNPDAAEILPSSEDEVLPERYDQFCSTDQETSGAEVLELVQKALPAPNKTCTALIQLDFEFIVKNSSDSSQSEVYETHAPYWHAMFHSPVIADGFPILAREQQEKGLKLPFSMMIELAGAQTATEYDESLKWMPYYAFNNQCRTYINNKKLKAHGLQHGSFHHFFGWTTSVTRHFGTKDVSYSSIDWAGARKCSAGFAIEQKLAVSASKIVGASCSFVRGNRDKPEFIRHSTYSMQIDYARSMVVTLYDTSFERDWVADGASALLYLTLTSVTQKGYNGTGSAFEDPELNSVKFQYPNILDGLDAAVQALTKECSMKHVILSEFDSYTETWALPPRGI</sequence>